<evidence type="ECO:0000259" key="2">
    <source>
        <dbReference type="PROSITE" id="PS50119"/>
    </source>
</evidence>
<evidence type="ECO:0000313" key="3">
    <source>
        <dbReference type="EMBL" id="KAK6947598.1"/>
    </source>
</evidence>
<proteinExistence type="predicted"/>
<organism evidence="3 4">
    <name type="scientific">Dillenia turbinata</name>
    <dbReference type="NCBI Taxonomy" id="194707"/>
    <lineage>
        <taxon>Eukaryota</taxon>
        <taxon>Viridiplantae</taxon>
        <taxon>Streptophyta</taxon>
        <taxon>Embryophyta</taxon>
        <taxon>Tracheophyta</taxon>
        <taxon>Spermatophyta</taxon>
        <taxon>Magnoliopsida</taxon>
        <taxon>eudicotyledons</taxon>
        <taxon>Gunneridae</taxon>
        <taxon>Pentapetalae</taxon>
        <taxon>Dilleniales</taxon>
        <taxon>Dilleniaceae</taxon>
        <taxon>Dillenia</taxon>
    </lineage>
</organism>
<feature type="domain" description="B box-type" evidence="2">
    <location>
        <begin position="16"/>
        <end position="59"/>
    </location>
</feature>
<evidence type="ECO:0000313" key="4">
    <source>
        <dbReference type="Proteomes" id="UP001370490"/>
    </source>
</evidence>
<accession>A0AAN8ZUS8</accession>
<feature type="non-terminal residue" evidence="3">
    <location>
        <position position="1"/>
    </location>
</feature>
<sequence length="229" mass="25858">VGFSIPHWFEPLFEEKFYELCLIHETSKKNEKNIFCLDCCTSFCPQCVPFHRSHKLLQIRRYMYHDVLKVSDAQKLADCSLEQSYTANSAKVIHIRQRPQNRPFKNGNNCITCSRNLQDPFFFCSLFCKIQNLITSEGSALKEVANFRISAISGLDSFVSIRTSSGSTFDGEAVSCRAIDCTATTEFAKKKRTTISVPRSLFPPTCSPASEVAAGMNKRKGVPQRSPLY</sequence>
<reference evidence="3 4" key="1">
    <citation type="submission" date="2023-12" db="EMBL/GenBank/DDBJ databases">
        <title>A high-quality genome assembly for Dillenia turbinata (Dilleniales).</title>
        <authorList>
            <person name="Chanderbali A."/>
        </authorList>
    </citation>
    <scope>NUCLEOTIDE SEQUENCE [LARGE SCALE GENOMIC DNA]</scope>
    <source>
        <strain evidence="3">LSX21</strain>
        <tissue evidence="3">Leaf</tissue>
    </source>
</reference>
<dbReference type="GO" id="GO:0008270">
    <property type="term" value="F:zinc ion binding"/>
    <property type="evidence" value="ECO:0007669"/>
    <property type="project" value="UniProtKB-KW"/>
</dbReference>
<protein>
    <submittedName>
        <fullName evidence="3">PLATZ transcription factor</fullName>
    </submittedName>
</protein>
<keyword evidence="1" id="KW-0862">Zinc</keyword>
<keyword evidence="1" id="KW-0479">Metal-binding</keyword>
<dbReference type="PANTHER" id="PTHR31065:SF52">
    <property type="entry name" value="B BOX-TYPE DOMAIN-CONTAINING PROTEIN"/>
    <property type="match status" value="1"/>
</dbReference>
<dbReference type="AlphaFoldDB" id="A0AAN8ZUS8"/>
<evidence type="ECO:0000256" key="1">
    <source>
        <dbReference type="PROSITE-ProRule" id="PRU00024"/>
    </source>
</evidence>
<dbReference type="PROSITE" id="PS50119">
    <property type="entry name" value="ZF_BBOX"/>
    <property type="match status" value="1"/>
</dbReference>
<name>A0AAN8ZUS8_9MAGN</name>
<keyword evidence="1" id="KW-0863">Zinc-finger</keyword>
<keyword evidence="4" id="KW-1185">Reference proteome</keyword>
<gene>
    <name evidence="3" type="ORF">RJ641_001071</name>
</gene>
<dbReference type="EMBL" id="JBAMMX010000001">
    <property type="protein sequence ID" value="KAK6947598.1"/>
    <property type="molecule type" value="Genomic_DNA"/>
</dbReference>
<dbReference type="InterPro" id="IPR000315">
    <property type="entry name" value="Znf_B-box"/>
</dbReference>
<dbReference type="Pfam" id="PF04640">
    <property type="entry name" value="PLATZ"/>
    <property type="match status" value="1"/>
</dbReference>
<dbReference type="PANTHER" id="PTHR31065">
    <property type="entry name" value="PLATZ TRANSCRIPTION FACTOR FAMILY PROTEIN"/>
    <property type="match status" value="1"/>
</dbReference>
<dbReference type="Proteomes" id="UP001370490">
    <property type="component" value="Unassembled WGS sequence"/>
</dbReference>
<comment type="caution">
    <text evidence="3">The sequence shown here is derived from an EMBL/GenBank/DDBJ whole genome shotgun (WGS) entry which is preliminary data.</text>
</comment>
<dbReference type="InterPro" id="IPR006734">
    <property type="entry name" value="PLATZ"/>
</dbReference>